<proteinExistence type="inferred from homology"/>
<evidence type="ECO:0000256" key="13">
    <source>
        <dbReference type="RuleBase" id="RU003515"/>
    </source>
</evidence>
<dbReference type="RefSeq" id="WP_026937304.1">
    <property type="nucleotide sequence ID" value="NZ_CP028426.1"/>
</dbReference>
<evidence type="ECO:0000313" key="16">
    <source>
        <dbReference type="Proteomes" id="UP001170379"/>
    </source>
</evidence>
<evidence type="ECO:0000256" key="5">
    <source>
        <dbReference type="ARBA" id="ARBA00007383"/>
    </source>
</evidence>
<comment type="function">
    <text evidence="3 13">Endonuclease that specifically degrades the RNA of RNA-DNA hybrids.</text>
</comment>
<dbReference type="SUPFAM" id="SSF53098">
    <property type="entry name" value="Ribonuclease H-like"/>
    <property type="match status" value="1"/>
</dbReference>
<dbReference type="EC" id="3.1.26.4" evidence="13"/>
<evidence type="ECO:0000256" key="3">
    <source>
        <dbReference type="ARBA" id="ARBA00004065"/>
    </source>
</evidence>
<dbReference type="InterPro" id="IPR036397">
    <property type="entry name" value="RNaseH_sf"/>
</dbReference>
<feature type="binding site" evidence="12">
    <location>
        <position position="25"/>
    </location>
    <ligand>
        <name>a divalent metal cation</name>
        <dbReference type="ChEBI" id="CHEBI:60240"/>
    </ligand>
</feature>
<reference evidence="15" key="2">
    <citation type="journal article" date="2022" name="Sci. Rep.">
        <title>In silico prediction of the enzymes involved in the degradation of the herbicide molinate by Gulosibacter molinativorax ON4T.</title>
        <authorList>
            <person name="Lopes A.R."/>
            <person name="Bunin E."/>
            <person name="Viana A.T."/>
            <person name="Froufe H."/>
            <person name="Munoz-Merida A."/>
            <person name="Pinho D."/>
            <person name="Figueiredo J."/>
            <person name="Barroso C."/>
            <person name="Vaz-Moreira I."/>
            <person name="Bellanger X."/>
            <person name="Egas C."/>
            <person name="Nunes O.C."/>
        </authorList>
    </citation>
    <scope>NUCLEOTIDE SEQUENCE</scope>
    <source>
        <strain evidence="15">ON4</strain>
    </source>
</reference>
<dbReference type="Pfam" id="PF01351">
    <property type="entry name" value="RNase_HII"/>
    <property type="match status" value="1"/>
</dbReference>
<keyword evidence="11" id="KW-0464">Manganese</keyword>
<comment type="similarity">
    <text evidence="5 13">Belongs to the RNase HII family.</text>
</comment>
<evidence type="ECO:0000256" key="4">
    <source>
        <dbReference type="ARBA" id="ARBA00004496"/>
    </source>
</evidence>
<gene>
    <name evidence="15" type="ORF">C7K25_11645</name>
</gene>
<organism evidence="15 16">
    <name type="scientific">Gulosibacter molinativorax</name>
    <dbReference type="NCBI Taxonomy" id="256821"/>
    <lineage>
        <taxon>Bacteria</taxon>
        <taxon>Bacillati</taxon>
        <taxon>Actinomycetota</taxon>
        <taxon>Actinomycetes</taxon>
        <taxon>Micrococcales</taxon>
        <taxon>Microbacteriaceae</taxon>
        <taxon>Gulosibacter</taxon>
    </lineage>
</organism>
<evidence type="ECO:0000256" key="1">
    <source>
        <dbReference type="ARBA" id="ARBA00000077"/>
    </source>
</evidence>
<reference evidence="15" key="1">
    <citation type="submission" date="2018-03" db="EMBL/GenBank/DDBJ databases">
        <authorList>
            <person name="Nunes O.C."/>
            <person name="Lopes A.R."/>
            <person name="Froufe H."/>
            <person name="Munoz-Merida A."/>
            <person name="Barroso C."/>
            <person name="Egas C."/>
        </authorList>
    </citation>
    <scope>NUCLEOTIDE SEQUENCE</scope>
    <source>
        <strain evidence="15">ON4</strain>
    </source>
</reference>
<comment type="cofactor">
    <cofactor evidence="2">
        <name>Mg(2+)</name>
        <dbReference type="ChEBI" id="CHEBI:18420"/>
    </cofactor>
</comment>
<dbReference type="EMBL" id="PXVD01000019">
    <property type="protein sequence ID" value="MDJ1372014.1"/>
    <property type="molecule type" value="Genomic_DNA"/>
</dbReference>
<sequence>MTPAVPSLDVERGMFGDVPIVIGIDEVGRGALAGPVAVGLCALRVEDLDVAFPEGLRDSKLLSEKKREVLAPASAAWVWESAVGWASAAEIDEYGIGACLAAAAVRGLGELWQAGVPISEAGILLDGSHDWLTPGLDSPLRVTVRPKADRDCAVVAAASVIAKVRRDAHMRELVASDSSLAVYGWESNKGYGSAAHREAIIANGPSGEHRRSWLSRILTASS</sequence>
<feature type="binding site" evidence="12">
    <location>
        <position position="126"/>
    </location>
    <ligand>
        <name>a divalent metal cation</name>
        <dbReference type="ChEBI" id="CHEBI:60240"/>
    </ligand>
</feature>
<evidence type="ECO:0000256" key="9">
    <source>
        <dbReference type="ARBA" id="ARBA00022759"/>
    </source>
</evidence>
<dbReference type="InterPro" id="IPR022898">
    <property type="entry name" value="RNase_HII"/>
</dbReference>
<dbReference type="PROSITE" id="PS51975">
    <property type="entry name" value="RNASE_H_2"/>
    <property type="match status" value="1"/>
</dbReference>
<keyword evidence="10 12" id="KW-0378">Hydrolase</keyword>
<keyword evidence="7 12" id="KW-0540">Nuclease</keyword>
<comment type="cofactor">
    <cofactor evidence="12">
        <name>Mn(2+)</name>
        <dbReference type="ChEBI" id="CHEBI:29035"/>
    </cofactor>
    <cofactor evidence="12">
        <name>Mg(2+)</name>
        <dbReference type="ChEBI" id="CHEBI:18420"/>
    </cofactor>
    <text evidence="12">Manganese or magnesium. Binds 1 divalent metal ion per monomer in the absence of substrate. May bind a second metal ion after substrate binding.</text>
</comment>
<evidence type="ECO:0000256" key="11">
    <source>
        <dbReference type="ARBA" id="ARBA00023211"/>
    </source>
</evidence>
<name>A0ABT7CB26_9MICO</name>
<evidence type="ECO:0000256" key="6">
    <source>
        <dbReference type="ARBA" id="ARBA00022490"/>
    </source>
</evidence>
<dbReference type="Proteomes" id="UP001170379">
    <property type="component" value="Unassembled WGS sequence"/>
</dbReference>
<accession>A0ABT7CB26</accession>
<dbReference type="PANTHER" id="PTHR10954">
    <property type="entry name" value="RIBONUCLEASE H2 SUBUNIT A"/>
    <property type="match status" value="1"/>
</dbReference>
<comment type="caution">
    <text evidence="15">The sequence shown here is derived from an EMBL/GenBank/DDBJ whole genome shotgun (WGS) entry which is preliminary data.</text>
</comment>
<keyword evidence="9 12" id="KW-0255">Endonuclease</keyword>
<dbReference type="InterPro" id="IPR001352">
    <property type="entry name" value="RNase_HII/HIII"/>
</dbReference>
<dbReference type="InterPro" id="IPR012337">
    <property type="entry name" value="RNaseH-like_sf"/>
</dbReference>
<feature type="binding site" evidence="12">
    <location>
        <position position="26"/>
    </location>
    <ligand>
        <name>a divalent metal cation</name>
        <dbReference type="ChEBI" id="CHEBI:60240"/>
    </ligand>
</feature>
<dbReference type="PANTHER" id="PTHR10954:SF18">
    <property type="entry name" value="RIBONUCLEASE HII"/>
    <property type="match status" value="1"/>
</dbReference>
<comment type="catalytic activity">
    <reaction evidence="1 12 13">
        <text>Endonucleolytic cleavage to 5'-phosphomonoester.</text>
        <dbReference type="EC" id="3.1.26.4"/>
    </reaction>
</comment>
<keyword evidence="6" id="KW-0963">Cytoplasm</keyword>
<keyword evidence="8 12" id="KW-0479">Metal-binding</keyword>
<keyword evidence="16" id="KW-1185">Reference proteome</keyword>
<protein>
    <recommendedName>
        <fullName evidence="13">Ribonuclease</fullName>
        <ecNumber evidence="13">3.1.26.4</ecNumber>
    </recommendedName>
</protein>
<dbReference type="NCBIfam" id="NF000595">
    <property type="entry name" value="PRK00015.1-3"/>
    <property type="match status" value="1"/>
</dbReference>
<dbReference type="CDD" id="cd07182">
    <property type="entry name" value="RNase_HII_bacteria_HII_like"/>
    <property type="match status" value="1"/>
</dbReference>
<comment type="subcellular location">
    <subcellularLocation>
        <location evidence="4">Cytoplasm</location>
    </subcellularLocation>
</comment>
<dbReference type="Gene3D" id="3.30.420.10">
    <property type="entry name" value="Ribonuclease H-like superfamily/Ribonuclease H"/>
    <property type="match status" value="1"/>
</dbReference>
<evidence type="ECO:0000313" key="15">
    <source>
        <dbReference type="EMBL" id="MDJ1372014.1"/>
    </source>
</evidence>
<evidence type="ECO:0000256" key="12">
    <source>
        <dbReference type="PROSITE-ProRule" id="PRU01319"/>
    </source>
</evidence>
<evidence type="ECO:0000256" key="8">
    <source>
        <dbReference type="ARBA" id="ARBA00022723"/>
    </source>
</evidence>
<evidence type="ECO:0000256" key="7">
    <source>
        <dbReference type="ARBA" id="ARBA00022722"/>
    </source>
</evidence>
<evidence type="ECO:0000256" key="2">
    <source>
        <dbReference type="ARBA" id="ARBA00001946"/>
    </source>
</evidence>
<dbReference type="InterPro" id="IPR024567">
    <property type="entry name" value="RNase_HII/HIII_dom"/>
</dbReference>
<evidence type="ECO:0000259" key="14">
    <source>
        <dbReference type="PROSITE" id="PS51975"/>
    </source>
</evidence>
<feature type="domain" description="RNase H type-2" evidence="14">
    <location>
        <begin position="19"/>
        <end position="222"/>
    </location>
</feature>
<evidence type="ECO:0000256" key="10">
    <source>
        <dbReference type="ARBA" id="ARBA00022801"/>
    </source>
</evidence>